<gene>
    <name evidence="4" type="ORF">FYJ76_13715</name>
</gene>
<dbReference type="InterPro" id="IPR050955">
    <property type="entry name" value="Plant_Biomass_Hydrol_Est"/>
</dbReference>
<accession>A0A6I2UA11</accession>
<evidence type="ECO:0000256" key="1">
    <source>
        <dbReference type="ARBA" id="ARBA00022729"/>
    </source>
</evidence>
<sequence>MDYNAFLDCQFVMTDNKRIDRVRDLYTTFNPEVDLEALKEGGYLKALAKMMEPVLMDLDDHSPEVVAYWAKQGMVKEFHGATSPMSWTEYETRTGYHWERPDCPTPQNEFKRWNSFVPVSAFAPKNKGRKYPVVVMLHGGQNPISIIDGWGIPQEAARREWIVIAPSVELDDVLDEILAEAKRLYPVDESRIYAAGFSYGGFMANFLGNKRPDVYAAVAPCGAPISNGFVDKAIGPEPQTPFDGVPRSLAMGTYMPIITVSGNLDGHRFPLYDAKLRGTDAPATDIFLDGINSWARVNRAPEIALSDVMALKENETVSAEEKNIGLPLAPDCRRTVVADGVTNYIGDLKSGDGVARVRIMCEMNMPHWPTPEMARQIFEFFSHFSRDPETKESIYTE</sequence>
<keyword evidence="1" id="KW-0732">Signal</keyword>
<organism evidence="4 5">
    <name type="scientific">Ruthenibacterium lactatiformans</name>
    <dbReference type="NCBI Taxonomy" id="1550024"/>
    <lineage>
        <taxon>Bacteria</taxon>
        <taxon>Bacillati</taxon>
        <taxon>Bacillota</taxon>
        <taxon>Clostridia</taxon>
        <taxon>Eubacteriales</taxon>
        <taxon>Oscillospiraceae</taxon>
        <taxon>Ruthenibacterium</taxon>
    </lineage>
</organism>
<evidence type="ECO:0000256" key="2">
    <source>
        <dbReference type="ARBA" id="ARBA00022801"/>
    </source>
</evidence>
<protein>
    <submittedName>
        <fullName evidence="4">Prolyl oligopeptidase family serine peptidase</fullName>
    </submittedName>
</protein>
<dbReference type="GO" id="GO:0006508">
    <property type="term" value="P:proteolysis"/>
    <property type="evidence" value="ECO:0007669"/>
    <property type="project" value="InterPro"/>
</dbReference>
<dbReference type="AlphaFoldDB" id="A0A6I2UA11"/>
<reference evidence="4 5" key="1">
    <citation type="submission" date="2019-08" db="EMBL/GenBank/DDBJ databases">
        <title>In-depth cultivation of the pig gut microbiome towards novel bacterial diversity and tailored functional studies.</title>
        <authorList>
            <person name="Wylensek D."/>
            <person name="Hitch T.C.A."/>
            <person name="Clavel T."/>
        </authorList>
    </citation>
    <scope>NUCLEOTIDE SEQUENCE [LARGE SCALE GENOMIC DNA]</scope>
    <source>
        <strain evidence="4 5">WCA3-601-WT-6J</strain>
    </source>
</reference>
<name>A0A6I2UA11_9FIRM</name>
<dbReference type="PANTHER" id="PTHR43037">
    <property type="entry name" value="UNNAMED PRODUCT-RELATED"/>
    <property type="match status" value="1"/>
</dbReference>
<proteinExistence type="predicted"/>
<dbReference type="GO" id="GO:0008236">
    <property type="term" value="F:serine-type peptidase activity"/>
    <property type="evidence" value="ECO:0007669"/>
    <property type="project" value="InterPro"/>
</dbReference>
<evidence type="ECO:0000313" key="4">
    <source>
        <dbReference type="EMBL" id="MST92974.1"/>
    </source>
</evidence>
<dbReference type="PANTHER" id="PTHR43037:SF5">
    <property type="entry name" value="FERULOYL ESTERASE"/>
    <property type="match status" value="1"/>
</dbReference>
<evidence type="ECO:0000259" key="3">
    <source>
        <dbReference type="Pfam" id="PF00326"/>
    </source>
</evidence>
<dbReference type="EMBL" id="VUNJ01000017">
    <property type="protein sequence ID" value="MST92974.1"/>
    <property type="molecule type" value="Genomic_DNA"/>
</dbReference>
<dbReference type="Gene3D" id="3.40.50.1820">
    <property type="entry name" value="alpha/beta hydrolase"/>
    <property type="match status" value="1"/>
</dbReference>
<dbReference type="InterPro" id="IPR001375">
    <property type="entry name" value="Peptidase_S9_cat"/>
</dbReference>
<dbReference type="Pfam" id="PF00326">
    <property type="entry name" value="Peptidase_S9"/>
    <property type="match status" value="1"/>
</dbReference>
<comment type="caution">
    <text evidence="4">The sequence shown here is derived from an EMBL/GenBank/DDBJ whole genome shotgun (WGS) entry which is preliminary data.</text>
</comment>
<keyword evidence="2" id="KW-0378">Hydrolase</keyword>
<dbReference type="Proteomes" id="UP000431913">
    <property type="component" value="Unassembled WGS sequence"/>
</dbReference>
<dbReference type="SUPFAM" id="SSF53474">
    <property type="entry name" value="alpha/beta-Hydrolases"/>
    <property type="match status" value="1"/>
</dbReference>
<dbReference type="RefSeq" id="WP_154523564.1">
    <property type="nucleotide sequence ID" value="NZ_CAUGBV010000045.1"/>
</dbReference>
<evidence type="ECO:0000313" key="5">
    <source>
        <dbReference type="Proteomes" id="UP000431913"/>
    </source>
</evidence>
<dbReference type="InterPro" id="IPR029058">
    <property type="entry name" value="AB_hydrolase_fold"/>
</dbReference>
<feature type="domain" description="Peptidase S9 prolyl oligopeptidase catalytic" evidence="3">
    <location>
        <begin position="168"/>
        <end position="220"/>
    </location>
</feature>